<proteinExistence type="predicted"/>
<dbReference type="EMBL" id="HBJA01055290">
    <property type="protein sequence ID" value="CAE0808470.1"/>
    <property type="molecule type" value="Transcribed_RNA"/>
</dbReference>
<protein>
    <submittedName>
        <fullName evidence="1">Uncharacterized protein</fullName>
    </submittedName>
</protein>
<reference evidence="1" key="1">
    <citation type="submission" date="2021-01" db="EMBL/GenBank/DDBJ databases">
        <authorList>
            <person name="Corre E."/>
            <person name="Pelletier E."/>
            <person name="Niang G."/>
            <person name="Scheremetjew M."/>
            <person name="Finn R."/>
            <person name="Kale V."/>
            <person name="Holt S."/>
            <person name="Cochrane G."/>
            <person name="Meng A."/>
            <person name="Brown T."/>
            <person name="Cohen L."/>
        </authorList>
    </citation>
    <scope>NUCLEOTIDE SEQUENCE</scope>
    <source>
        <strain evidence="1">CCMP1594</strain>
    </source>
</reference>
<dbReference type="AlphaFoldDB" id="A0A7S4CWD4"/>
<name>A0A7S4CWD4_9EUGL</name>
<sequence>MHFQESFTCQCCQPVTKAVGLVMVLNSGNGGTASAEPAALTSTWQLKLGAPLKSPRFAPKEYLPAIFTGVLKNSLGWAESWVSQILSSAARLQVALLSGYSRITAMRSMHRSLAQAYSSTPHSLPL</sequence>
<gene>
    <name evidence="1" type="ORF">EGYM00163_LOCUS19601</name>
</gene>
<organism evidence="1">
    <name type="scientific">Eutreptiella gymnastica</name>
    <dbReference type="NCBI Taxonomy" id="73025"/>
    <lineage>
        <taxon>Eukaryota</taxon>
        <taxon>Discoba</taxon>
        <taxon>Euglenozoa</taxon>
        <taxon>Euglenida</taxon>
        <taxon>Spirocuta</taxon>
        <taxon>Euglenophyceae</taxon>
        <taxon>Eutreptiales</taxon>
        <taxon>Eutreptiaceae</taxon>
        <taxon>Eutreptiella</taxon>
    </lineage>
</organism>
<evidence type="ECO:0000313" key="1">
    <source>
        <dbReference type="EMBL" id="CAE0808470.1"/>
    </source>
</evidence>
<accession>A0A7S4CWD4</accession>